<dbReference type="EMBL" id="GBXM01078214">
    <property type="protein sequence ID" value="JAH30363.1"/>
    <property type="molecule type" value="Transcribed_RNA"/>
</dbReference>
<name>A0A0E9RPU1_ANGAN</name>
<reference evidence="1" key="1">
    <citation type="submission" date="2014-11" db="EMBL/GenBank/DDBJ databases">
        <authorList>
            <person name="Amaro Gonzalez C."/>
        </authorList>
    </citation>
    <scope>NUCLEOTIDE SEQUENCE</scope>
</reference>
<accession>A0A0E9RPU1</accession>
<evidence type="ECO:0000313" key="1">
    <source>
        <dbReference type="EMBL" id="JAH30363.1"/>
    </source>
</evidence>
<reference evidence="1" key="2">
    <citation type="journal article" date="2015" name="Fish Shellfish Immunol.">
        <title>Early steps in the European eel (Anguilla anguilla)-Vibrio vulnificus interaction in the gills: Role of the RtxA13 toxin.</title>
        <authorList>
            <person name="Callol A."/>
            <person name="Pajuelo D."/>
            <person name="Ebbesson L."/>
            <person name="Teles M."/>
            <person name="MacKenzie S."/>
            <person name="Amaro C."/>
        </authorList>
    </citation>
    <scope>NUCLEOTIDE SEQUENCE</scope>
</reference>
<proteinExistence type="predicted"/>
<organism evidence="1">
    <name type="scientific">Anguilla anguilla</name>
    <name type="common">European freshwater eel</name>
    <name type="synonym">Muraena anguilla</name>
    <dbReference type="NCBI Taxonomy" id="7936"/>
    <lineage>
        <taxon>Eukaryota</taxon>
        <taxon>Metazoa</taxon>
        <taxon>Chordata</taxon>
        <taxon>Craniata</taxon>
        <taxon>Vertebrata</taxon>
        <taxon>Euteleostomi</taxon>
        <taxon>Actinopterygii</taxon>
        <taxon>Neopterygii</taxon>
        <taxon>Teleostei</taxon>
        <taxon>Anguilliformes</taxon>
        <taxon>Anguillidae</taxon>
        <taxon>Anguilla</taxon>
    </lineage>
</organism>
<dbReference type="AlphaFoldDB" id="A0A0E9RPU1"/>
<protein>
    <submittedName>
        <fullName evidence="1">Uncharacterized protein</fullName>
    </submittedName>
</protein>
<sequence>MMQALDLCIRLKNTHFTVYHIKHLFFFLTFSCSPLQNSGHRYSLLSM</sequence>